<accession>A0A423XJ55</accession>
<dbReference type="EMBL" id="LKEB01000005">
    <property type="protein sequence ID" value="ROW16463.1"/>
    <property type="molecule type" value="Genomic_DNA"/>
</dbReference>
<keyword evidence="3" id="KW-1185">Reference proteome</keyword>
<comment type="caution">
    <text evidence="2">The sequence shown here is derived from an EMBL/GenBank/DDBJ whole genome shotgun (WGS) entry which is preliminary data.</text>
</comment>
<dbReference type="Proteomes" id="UP000285146">
    <property type="component" value="Unassembled WGS sequence"/>
</dbReference>
<dbReference type="InParanoid" id="A0A423XJ55"/>
<organism evidence="2 3">
    <name type="scientific">Cytospora leucostoma</name>
    <dbReference type="NCBI Taxonomy" id="1230097"/>
    <lineage>
        <taxon>Eukaryota</taxon>
        <taxon>Fungi</taxon>
        <taxon>Dikarya</taxon>
        <taxon>Ascomycota</taxon>
        <taxon>Pezizomycotina</taxon>
        <taxon>Sordariomycetes</taxon>
        <taxon>Sordariomycetidae</taxon>
        <taxon>Diaporthales</taxon>
        <taxon>Cytosporaceae</taxon>
        <taxon>Cytospora</taxon>
    </lineage>
</organism>
<evidence type="ECO:0000256" key="1">
    <source>
        <dbReference type="SAM" id="SignalP"/>
    </source>
</evidence>
<evidence type="ECO:0000313" key="3">
    <source>
        <dbReference type="Proteomes" id="UP000285146"/>
    </source>
</evidence>
<feature type="chain" id="PRO_5019327637" evidence="1">
    <location>
        <begin position="27"/>
        <end position="63"/>
    </location>
</feature>
<gene>
    <name evidence="2" type="ORF">VPNG_02778</name>
</gene>
<protein>
    <submittedName>
        <fullName evidence="2">Uncharacterized protein</fullName>
    </submittedName>
</protein>
<reference evidence="2 3" key="1">
    <citation type="submission" date="2015-09" db="EMBL/GenBank/DDBJ databases">
        <title>Host preference determinants of Valsa canker pathogens revealed by comparative genomics.</title>
        <authorList>
            <person name="Yin Z."/>
            <person name="Huang L."/>
        </authorList>
    </citation>
    <scope>NUCLEOTIDE SEQUENCE [LARGE SCALE GENOMIC DNA]</scope>
    <source>
        <strain evidence="2 3">SXYLt</strain>
    </source>
</reference>
<evidence type="ECO:0000313" key="2">
    <source>
        <dbReference type="EMBL" id="ROW16463.1"/>
    </source>
</evidence>
<feature type="signal peptide" evidence="1">
    <location>
        <begin position="1"/>
        <end position="26"/>
    </location>
</feature>
<proteinExistence type="predicted"/>
<keyword evidence="1" id="KW-0732">Signal</keyword>
<sequence length="63" mass="6968">MTVRPSLRLSLVVCLWTLASLGMNEAVMKSHSMNREFTAVASGMADEIESAREGDKSGYNYRV</sequence>
<dbReference type="AlphaFoldDB" id="A0A423XJ55"/>
<name>A0A423XJ55_9PEZI</name>